<dbReference type="RefSeq" id="WP_184663398.1">
    <property type="nucleotide sequence ID" value="NZ_JACHHB010000004.1"/>
</dbReference>
<dbReference type="InterPro" id="IPR027304">
    <property type="entry name" value="Trigger_fact/SurA_dom_sf"/>
</dbReference>
<reference evidence="2 3" key="1">
    <citation type="submission" date="2020-08" db="EMBL/GenBank/DDBJ databases">
        <title>Genomic Encyclopedia of Type Strains, Phase IV (KMG-IV): sequencing the most valuable type-strain genomes for metagenomic binning, comparative biology and taxonomic classification.</title>
        <authorList>
            <person name="Goeker M."/>
        </authorList>
    </citation>
    <scope>NUCLEOTIDE SEQUENCE [LARGE SCALE GENOMIC DNA]</scope>
    <source>
        <strain evidence="2 3">DSM 24696</strain>
    </source>
</reference>
<evidence type="ECO:0000313" key="3">
    <source>
        <dbReference type="Proteomes" id="UP000551878"/>
    </source>
</evidence>
<protein>
    <recommendedName>
        <fullName evidence="4">Peptidylprolyl isomerase</fullName>
    </recommendedName>
</protein>
<comment type="caution">
    <text evidence="2">The sequence shown here is derived from an EMBL/GenBank/DDBJ whole genome shotgun (WGS) entry which is preliminary data.</text>
</comment>
<dbReference type="PANTHER" id="PTHR47245:SF2">
    <property type="entry name" value="PEPTIDYL-PROLYL CIS-TRANS ISOMERASE HP_0175-RELATED"/>
    <property type="match status" value="1"/>
</dbReference>
<proteinExistence type="predicted"/>
<accession>A0A840QNL1</accession>
<dbReference type="Pfam" id="PF13624">
    <property type="entry name" value="SurA_N_3"/>
    <property type="match status" value="1"/>
</dbReference>
<dbReference type="InterPro" id="IPR050245">
    <property type="entry name" value="PrsA_foldase"/>
</dbReference>
<feature type="signal peptide" evidence="1">
    <location>
        <begin position="1"/>
        <end position="21"/>
    </location>
</feature>
<keyword evidence="3" id="KW-1185">Reference proteome</keyword>
<keyword evidence="1" id="KW-0732">Signal</keyword>
<dbReference type="EMBL" id="JACHHB010000004">
    <property type="protein sequence ID" value="MBB5172940.1"/>
    <property type="molecule type" value="Genomic_DNA"/>
</dbReference>
<dbReference type="SUPFAM" id="SSF109998">
    <property type="entry name" value="Triger factor/SurA peptide-binding domain-like"/>
    <property type="match status" value="1"/>
</dbReference>
<name>A0A840QNL1_9BACI</name>
<dbReference type="PANTHER" id="PTHR47245">
    <property type="entry name" value="PEPTIDYLPROLYL ISOMERASE"/>
    <property type="match status" value="1"/>
</dbReference>
<dbReference type="PROSITE" id="PS51257">
    <property type="entry name" value="PROKAR_LIPOPROTEIN"/>
    <property type="match status" value="1"/>
</dbReference>
<dbReference type="Gene3D" id="1.10.4030.10">
    <property type="entry name" value="Porin chaperone SurA, peptide-binding domain"/>
    <property type="match status" value="1"/>
</dbReference>
<organism evidence="2 3">
    <name type="scientific">Texcoconibacillus texcoconensis</name>
    <dbReference type="NCBI Taxonomy" id="1095777"/>
    <lineage>
        <taxon>Bacteria</taxon>
        <taxon>Bacillati</taxon>
        <taxon>Bacillota</taxon>
        <taxon>Bacilli</taxon>
        <taxon>Bacillales</taxon>
        <taxon>Bacillaceae</taxon>
        <taxon>Texcoconibacillus</taxon>
    </lineage>
</organism>
<evidence type="ECO:0000313" key="2">
    <source>
        <dbReference type="EMBL" id="MBB5172940.1"/>
    </source>
</evidence>
<evidence type="ECO:0008006" key="4">
    <source>
        <dbReference type="Google" id="ProtNLM"/>
    </source>
</evidence>
<dbReference type="Proteomes" id="UP000551878">
    <property type="component" value="Unassembled WGS sequence"/>
</dbReference>
<feature type="chain" id="PRO_5032572473" description="Peptidylprolyl isomerase" evidence="1">
    <location>
        <begin position="22"/>
        <end position="214"/>
    </location>
</feature>
<sequence>MNFKKGLTVLMTTFATTTILAACGEDDGGEAAAIVNGEEIPQSEIDFQLEQMEQMYAQQGMDMDDPQLEEMFAGMDEMIVEEMVTQELLVQEAENADISISDEEIESQLEQVRSQFGSEEEFEEALEMDNITVEDLEEDIKTQLAIESLLEPESLAERDIDVSEEELEAQYEMMEMQNPEVGDFEEVKPELEQQVQQQQLIEQLHEESDIEILI</sequence>
<evidence type="ECO:0000256" key="1">
    <source>
        <dbReference type="SAM" id="SignalP"/>
    </source>
</evidence>
<dbReference type="AlphaFoldDB" id="A0A840QNL1"/>
<gene>
    <name evidence="2" type="ORF">HNQ41_001103</name>
</gene>